<comment type="subcellular location">
    <subcellularLocation>
        <location evidence="1">Cell membrane</location>
        <topology evidence="1">Multi-pass membrane protein</topology>
    </subcellularLocation>
</comment>
<evidence type="ECO:0000256" key="4">
    <source>
        <dbReference type="ARBA" id="ARBA00022989"/>
    </source>
</evidence>
<keyword evidence="5 7" id="KW-0472">Membrane</keyword>
<name>A0A5N5RIR7_9BIFI</name>
<dbReference type="Pfam" id="PF07690">
    <property type="entry name" value="MFS_1"/>
    <property type="match status" value="1"/>
</dbReference>
<feature type="transmembrane region" description="Helical" evidence="7">
    <location>
        <begin position="179"/>
        <end position="200"/>
    </location>
</feature>
<feature type="region of interest" description="Disordered" evidence="6">
    <location>
        <begin position="35"/>
        <end position="58"/>
    </location>
</feature>
<evidence type="ECO:0000256" key="5">
    <source>
        <dbReference type="ARBA" id="ARBA00023136"/>
    </source>
</evidence>
<keyword evidence="4 7" id="KW-1133">Transmembrane helix</keyword>
<dbReference type="EMBL" id="RQSP01000014">
    <property type="protein sequence ID" value="KAB5607174.1"/>
    <property type="molecule type" value="Genomic_DNA"/>
</dbReference>
<dbReference type="InterPro" id="IPR050189">
    <property type="entry name" value="MFS_Efflux_Transporters"/>
</dbReference>
<dbReference type="CDD" id="cd17324">
    <property type="entry name" value="MFS_NepI_like"/>
    <property type="match status" value="1"/>
</dbReference>
<feature type="transmembrane region" description="Helical" evidence="7">
    <location>
        <begin position="320"/>
        <end position="338"/>
    </location>
</feature>
<feature type="transmembrane region" description="Helical" evidence="7">
    <location>
        <begin position="242"/>
        <end position="263"/>
    </location>
</feature>
<dbReference type="SUPFAM" id="SSF103473">
    <property type="entry name" value="MFS general substrate transporter"/>
    <property type="match status" value="1"/>
</dbReference>
<feature type="transmembrane region" description="Helical" evidence="7">
    <location>
        <begin position="284"/>
        <end position="305"/>
    </location>
</feature>
<dbReference type="Proteomes" id="UP000326336">
    <property type="component" value="Unassembled WGS sequence"/>
</dbReference>
<dbReference type="PANTHER" id="PTHR43124:SF3">
    <property type="entry name" value="CHLORAMPHENICOL EFFLUX PUMP RV0191"/>
    <property type="match status" value="1"/>
</dbReference>
<feature type="transmembrane region" description="Helical" evidence="7">
    <location>
        <begin position="122"/>
        <end position="145"/>
    </location>
</feature>
<evidence type="ECO:0000313" key="9">
    <source>
        <dbReference type="EMBL" id="KAB5607174.1"/>
    </source>
</evidence>
<dbReference type="InterPro" id="IPR011701">
    <property type="entry name" value="MFS"/>
</dbReference>
<feature type="transmembrane region" description="Helical" evidence="7">
    <location>
        <begin position="212"/>
        <end position="230"/>
    </location>
</feature>
<comment type="caution">
    <text evidence="9">The sequence shown here is derived from an EMBL/GenBank/DDBJ whole genome shotgun (WGS) entry which is preliminary data.</text>
</comment>
<evidence type="ECO:0000313" key="10">
    <source>
        <dbReference type="Proteomes" id="UP000326336"/>
    </source>
</evidence>
<feature type="transmembrane region" description="Helical" evidence="7">
    <location>
        <begin position="88"/>
        <end position="110"/>
    </location>
</feature>
<evidence type="ECO:0000256" key="6">
    <source>
        <dbReference type="SAM" id="MobiDB-lite"/>
    </source>
</evidence>
<keyword evidence="3 7" id="KW-0812">Transmembrane</keyword>
<dbReference type="AlphaFoldDB" id="A0A5N5RIR7"/>
<evidence type="ECO:0000256" key="7">
    <source>
        <dbReference type="SAM" id="Phobius"/>
    </source>
</evidence>
<dbReference type="InterPro" id="IPR036259">
    <property type="entry name" value="MFS_trans_sf"/>
</dbReference>
<evidence type="ECO:0000256" key="2">
    <source>
        <dbReference type="ARBA" id="ARBA00022475"/>
    </source>
</evidence>
<dbReference type="OrthoDB" id="9814237at2"/>
<keyword evidence="2" id="KW-1003">Cell membrane</keyword>
<dbReference type="PROSITE" id="PS50850">
    <property type="entry name" value="MFS"/>
    <property type="match status" value="1"/>
</dbReference>
<organism evidence="9 10">
    <name type="scientific">Bifidobacterium jacchi</name>
    <dbReference type="NCBI Taxonomy" id="2490545"/>
    <lineage>
        <taxon>Bacteria</taxon>
        <taxon>Bacillati</taxon>
        <taxon>Actinomycetota</taxon>
        <taxon>Actinomycetes</taxon>
        <taxon>Bifidobacteriales</taxon>
        <taxon>Bifidobacteriaceae</taxon>
        <taxon>Bifidobacterium</taxon>
    </lineage>
</organism>
<evidence type="ECO:0000256" key="3">
    <source>
        <dbReference type="ARBA" id="ARBA00022692"/>
    </source>
</evidence>
<protein>
    <submittedName>
        <fullName evidence="9">MFS transporter</fullName>
    </submittedName>
</protein>
<dbReference type="GO" id="GO:0022857">
    <property type="term" value="F:transmembrane transporter activity"/>
    <property type="evidence" value="ECO:0007669"/>
    <property type="project" value="InterPro"/>
</dbReference>
<dbReference type="PANTHER" id="PTHR43124">
    <property type="entry name" value="PURINE EFFLUX PUMP PBUE"/>
    <property type="match status" value="1"/>
</dbReference>
<feature type="transmembrane region" description="Helical" evidence="7">
    <location>
        <begin position="359"/>
        <end position="392"/>
    </location>
</feature>
<feature type="domain" description="Major facilitator superfamily (MFS) profile" evidence="8">
    <location>
        <begin position="88"/>
        <end position="470"/>
    </location>
</feature>
<feature type="transmembrane region" description="Helical" evidence="7">
    <location>
        <begin position="446"/>
        <end position="467"/>
    </location>
</feature>
<dbReference type="InterPro" id="IPR020846">
    <property type="entry name" value="MFS_dom"/>
</dbReference>
<feature type="compositionally biased region" description="Low complexity" evidence="6">
    <location>
        <begin position="35"/>
        <end position="44"/>
    </location>
</feature>
<evidence type="ECO:0000259" key="8">
    <source>
        <dbReference type="PROSITE" id="PS50850"/>
    </source>
</evidence>
<keyword evidence="10" id="KW-1185">Reference proteome</keyword>
<gene>
    <name evidence="9" type="ORF">EHS19_05380</name>
</gene>
<sequence>MSLRTLRDLFPRRLCGGACDRPCCERSRIAVSTSTSASKSPKAVGPQPVSEPASGQVAGASGIAGITGASDATAQVPRSGSDRFFTPAVITLIGVSFALGMSEFIIVGILPDIAVALDEPRTTIGGLVSLFAFAYAPATPIGAALVSRFERFHSLAALFAVFIVGNVLCAIAPNYAVLVVARIVIALVSGTTVAVAMTFVSDVASEANRTKFVSWVFSGFSIASVFGVPLGTMIARALGWRWAFYTIIALSALLFAMMFVVLPKNHYGPRSRFLAQFFLFTERRILAGVACVLFGAAASYVFYTYLTPILEDEIGVPERFVSLALGVYGFASLAGNLYSGRLGEHGRGVRPMFGVMPYYLAQAVLLVSLAFATLNPIVGCAVLIALGFLMYVQNTPSQVLYMDVASATHPGSINLASSLNSMSFNIGIAVGSAVGGLVTDTLGMRWLGPVGALFSLLAVGCVVWLRVDDRRR</sequence>
<reference evidence="9 10" key="1">
    <citation type="journal article" date="2019" name="Int. J. Syst. Evol. Microbiol.">
        <title>Bifidobacterium jacchi sp. nov., isolated from the faeces of a baby common marmoset (Callithrix jacchus).</title>
        <authorList>
            <person name="Modesto M."/>
            <person name="Watanabe K."/>
            <person name="Arita M."/>
            <person name="Satti M."/>
            <person name="Oki K."/>
            <person name="Sciavilla P."/>
            <person name="Patavino C."/>
            <person name="Camma C."/>
            <person name="Michelini S."/>
            <person name="Sgorbati B."/>
            <person name="Mattarelli P."/>
        </authorList>
    </citation>
    <scope>NUCLEOTIDE SEQUENCE [LARGE SCALE GENOMIC DNA]</scope>
    <source>
        <strain evidence="9 10">MRM 9.3</strain>
    </source>
</reference>
<feature type="transmembrane region" description="Helical" evidence="7">
    <location>
        <begin position="152"/>
        <end position="173"/>
    </location>
</feature>
<dbReference type="GO" id="GO:0005886">
    <property type="term" value="C:plasma membrane"/>
    <property type="evidence" value="ECO:0007669"/>
    <property type="project" value="UniProtKB-SubCell"/>
</dbReference>
<accession>A0A5N5RIR7</accession>
<proteinExistence type="predicted"/>
<evidence type="ECO:0000256" key="1">
    <source>
        <dbReference type="ARBA" id="ARBA00004651"/>
    </source>
</evidence>
<dbReference type="Gene3D" id="1.20.1250.20">
    <property type="entry name" value="MFS general substrate transporter like domains"/>
    <property type="match status" value="1"/>
</dbReference>